<proteinExistence type="predicted"/>
<dbReference type="InterPro" id="IPR021109">
    <property type="entry name" value="Peptidase_aspartic_dom_sf"/>
</dbReference>
<feature type="domain" description="Peptidase A1" evidence="1">
    <location>
        <begin position="1"/>
        <end position="276"/>
    </location>
</feature>
<evidence type="ECO:0000313" key="3">
    <source>
        <dbReference type="Proteomes" id="UP000398389"/>
    </source>
</evidence>
<gene>
    <name evidence="2" type="ORF">SAPINGB_P000019</name>
</gene>
<dbReference type="GeneID" id="43578844"/>
<dbReference type="RefSeq" id="XP_031850635.1">
    <property type="nucleotide sequence ID" value="XM_031994744.1"/>
</dbReference>
<keyword evidence="3" id="KW-1185">Reference proteome</keyword>
<dbReference type="OrthoDB" id="771136at2759"/>
<dbReference type="Proteomes" id="UP000398389">
    <property type="component" value="Unassembled WGS sequence"/>
</dbReference>
<dbReference type="Gene3D" id="2.40.70.10">
    <property type="entry name" value="Acid Proteases"/>
    <property type="match status" value="2"/>
</dbReference>
<evidence type="ECO:0000313" key="2">
    <source>
        <dbReference type="EMBL" id="VVT43511.1"/>
    </source>
</evidence>
<dbReference type="InterPro" id="IPR033121">
    <property type="entry name" value="PEPTIDASE_A1"/>
</dbReference>
<sequence length="968" mass="105666">MVLRYGDNSYAAGEFGSDILRIDNSNMKIIDMEFIKAYEANTLGVFGIGMPGLEVSAHKPDNPFEYKNFPIRLQEAGFIDSIAYSMWLNTPTATSGMVVFGGVDMKKFIPPLITIDLVPTFKNKILEFTVPASIINYFEAPCTTPFVLNEDPIVVLVDVGSTSSYLPINVVTGLSIKLNMTQDDDGDYVRPCNYTGDDNKFITIRLANFDLNIPVTHLILPKASLDGVPVLFDNGDPVCYLGVYATDDPKFCSLGDNVLRSAYLVFDLDNKRLAVAQTKTDSLESNILAIRPGINGIPGSIDAYSAPTPPDICKNYTYGNNSVSVSGFSISLPTTTIATNLSTKPLPFMSSNITSVLSKQTNATSRLIPSTLFSTFKQTTNISFFTSNLISQTVISNLTYTTFSTDGKISPFTTIDDSSLHTHNESLANSQYKTDDLLFSTPYLTLNNHTISFPSSVSTLSTSIVHTHTYISSFPLNQSHSTGEMPILPISSTPSLIGGHTKYGTITSSRNFVLMSSDLPFSSISNTSTYDSSFVMSESVTTAHSFISATSFAFSKLSSSTEKSKTMNQTKSFDQNLIEPHTRHETVVSIKPPSVTDLPSKFGNNTIKSLSSTTMFHLSTIDSGGKGSIRSTSSIDSSINFGSKTFGSTSLTRNTNFNKGFSTSKLNSINSISDLNPLISINSETFVHTTLTSNTPSSTTGTKKLGYPSSTVTPIGSKTFKITQKDNFISVLSTNINLISTEINLQISSVFFSFRSKQDLVPETDIFGGLVSITKNTITSENQISSDIETTKNFKTEARNTFSINEINGPLETLFSNNDQSSNVESITYMTLSTPTPSKSFETRYPLTEEIVSNQKTEKDRGQTETYFGSYNDNVLSHIKPSSIFSNVHTYISTSSQSFTGDSASQNPVPFSVYIPAIHDTSDFSSPSFFSHCCYNSQTKQSNDLPNQISLVTTVVEIHNSLDDSYPF</sequence>
<dbReference type="PROSITE" id="PS51767">
    <property type="entry name" value="PEPTIDASE_A1"/>
    <property type="match status" value="1"/>
</dbReference>
<dbReference type="EMBL" id="CABVLU010000001">
    <property type="protein sequence ID" value="VVT43511.1"/>
    <property type="molecule type" value="Genomic_DNA"/>
</dbReference>
<dbReference type="SUPFAM" id="SSF50630">
    <property type="entry name" value="Acid proteases"/>
    <property type="match status" value="1"/>
</dbReference>
<accession>A0A5E8AWH1</accession>
<dbReference type="Pfam" id="PF00026">
    <property type="entry name" value="Asp"/>
    <property type="match status" value="1"/>
</dbReference>
<evidence type="ECO:0000259" key="1">
    <source>
        <dbReference type="PROSITE" id="PS51767"/>
    </source>
</evidence>
<reference evidence="2 3" key="1">
    <citation type="submission" date="2019-09" db="EMBL/GenBank/DDBJ databases">
        <authorList>
            <person name="Brejova B."/>
        </authorList>
    </citation>
    <scope>NUCLEOTIDE SEQUENCE [LARGE SCALE GENOMIC DNA]</scope>
</reference>
<dbReference type="AlphaFoldDB" id="A0A5E8AWH1"/>
<name>A0A5E8AWH1_9ASCO</name>
<organism evidence="2 3">
    <name type="scientific">Magnusiomyces paraingens</name>
    <dbReference type="NCBI Taxonomy" id="2606893"/>
    <lineage>
        <taxon>Eukaryota</taxon>
        <taxon>Fungi</taxon>
        <taxon>Dikarya</taxon>
        <taxon>Ascomycota</taxon>
        <taxon>Saccharomycotina</taxon>
        <taxon>Dipodascomycetes</taxon>
        <taxon>Dipodascales</taxon>
        <taxon>Dipodascaceae</taxon>
        <taxon>Magnusiomyces</taxon>
    </lineage>
</organism>
<protein>
    <recommendedName>
        <fullName evidence="1">Peptidase A1 domain-containing protein</fullName>
    </recommendedName>
</protein>